<dbReference type="Proteomes" id="UP001152130">
    <property type="component" value="Unassembled WGS sequence"/>
</dbReference>
<reference evidence="3" key="1">
    <citation type="submission" date="2022-10" db="EMBL/GenBank/DDBJ databases">
        <title>Fusarium specimens isolated from Avocado Roots.</title>
        <authorList>
            <person name="Stajich J."/>
            <person name="Roper C."/>
            <person name="Heimlech-Rivalta G."/>
        </authorList>
    </citation>
    <scope>NUCLEOTIDE SEQUENCE</scope>
    <source>
        <strain evidence="3">CF00143</strain>
    </source>
</reference>
<evidence type="ECO:0000313" key="4">
    <source>
        <dbReference type="Proteomes" id="UP001152130"/>
    </source>
</evidence>
<accession>A0A9W8PXF0</accession>
<dbReference type="OrthoDB" id="5322539at2759"/>
<protein>
    <submittedName>
        <fullName evidence="3">Uncharacterized protein</fullName>
    </submittedName>
</protein>
<keyword evidence="4" id="KW-1185">Reference proteome</keyword>
<feature type="transmembrane region" description="Helical" evidence="2">
    <location>
        <begin position="78"/>
        <end position="99"/>
    </location>
</feature>
<sequence>MADNQSLLDNERQGTPRRPFPSNIPATVSTRLKLRREIMQMIIFNVTSLAFMAIHLTIFTWQNGKPVHEIIPQNLSTALANILAILAEISLLGGLGIAYEQILRTVWKRRPVFGLEETLRSLNSNPWNLVRPKVIVSIIKIRELWLVSLLCAGIPFAIVFPPGALTVEFENAVSTTLRNVPTMNISDYGNGTPKSFVEKSLFEMDGSFSYL</sequence>
<organism evidence="3 4">
    <name type="scientific">Fusarium irregulare</name>
    <dbReference type="NCBI Taxonomy" id="2494466"/>
    <lineage>
        <taxon>Eukaryota</taxon>
        <taxon>Fungi</taxon>
        <taxon>Dikarya</taxon>
        <taxon>Ascomycota</taxon>
        <taxon>Pezizomycotina</taxon>
        <taxon>Sordariomycetes</taxon>
        <taxon>Hypocreomycetidae</taxon>
        <taxon>Hypocreales</taxon>
        <taxon>Nectriaceae</taxon>
        <taxon>Fusarium</taxon>
        <taxon>Fusarium incarnatum-equiseti species complex</taxon>
    </lineage>
</organism>
<feature type="transmembrane region" description="Helical" evidence="2">
    <location>
        <begin position="144"/>
        <end position="164"/>
    </location>
</feature>
<dbReference type="EMBL" id="JAPDHF010000004">
    <property type="protein sequence ID" value="KAJ4019660.1"/>
    <property type="molecule type" value="Genomic_DNA"/>
</dbReference>
<feature type="transmembrane region" description="Helical" evidence="2">
    <location>
        <begin position="38"/>
        <end position="58"/>
    </location>
</feature>
<evidence type="ECO:0000313" key="3">
    <source>
        <dbReference type="EMBL" id="KAJ4019660.1"/>
    </source>
</evidence>
<name>A0A9W8PXF0_9HYPO</name>
<proteinExistence type="predicted"/>
<keyword evidence="2" id="KW-0812">Transmembrane</keyword>
<dbReference type="AlphaFoldDB" id="A0A9W8PXF0"/>
<evidence type="ECO:0000256" key="1">
    <source>
        <dbReference type="SAM" id="MobiDB-lite"/>
    </source>
</evidence>
<gene>
    <name evidence="3" type="ORF">NW766_003417</name>
</gene>
<keyword evidence="2" id="KW-1133">Transmembrane helix</keyword>
<evidence type="ECO:0000256" key="2">
    <source>
        <dbReference type="SAM" id="Phobius"/>
    </source>
</evidence>
<keyword evidence="2" id="KW-0472">Membrane</keyword>
<feature type="region of interest" description="Disordered" evidence="1">
    <location>
        <begin position="1"/>
        <end position="24"/>
    </location>
</feature>
<comment type="caution">
    <text evidence="3">The sequence shown here is derived from an EMBL/GenBank/DDBJ whole genome shotgun (WGS) entry which is preliminary data.</text>
</comment>